<keyword evidence="2" id="KW-1185">Reference proteome</keyword>
<reference evidence="1" key="1">
    <citation type="submission" date="2022-04" db="EMBL/GenBank/DDBJ databases">
        <title>Chromosome-scale genome assembly of Holotrichia oblita Faldermann.</title>
        <authorList>
            <person name="Rongchong L."/>
        </authorList>
    </citation>
    <scope>NUCLEOTIDE SEQUENCE</scope>
    <source>
        <strain evidence="1">81SQS9</strain>
    </source>
</reference>
<name>A0ACB9TUB2_HOLOL</name>
<evidence type="ECO:0000313" key="1">
    <source>
        <dbReference type="EMBL" id="KAI4470343.1"/>
    </source>
</evidence>
<comment type="caution">
    <text evidence="1">The sequence shown here is derived from an EMBL/GenBank/DDBJ whole genome shotgun (WGS) entry which is preliminary data.</text>
</comment>
<proteinExistence type="predicted"/>
<evidence type="ECO:0000313" key="2">
    <source>
        <dbReference type="Proteomes" id="UP001056778"/>
    </source>
</evidence>
<gene>
    <name evidence="1" type="ORF">MML48_1g15299</name>
</gene>
<keyword evidence="1" id="KW-0645">Protease</keyword>
<organism evidence="1 2">
    <name type="scientific">Holotrichia oblita</name>
    <name type="common">Chafer beetle</name>
    <dbReference type="NCBI Taxonomy" id="644536"/>
    <lineage>
        <taxon>Eukaryota</taxon>
        <taxon>Metazoa</taxon>
        <taxon>Ecdysozoa</taxon>
        <taxon>Arthropoda</taxon>
        <taxon>Hexapoda</taxon>
        <taxon>Insecta</taxon>
        <taxon>Pterygota</taxon>
        <taxon>Neoptera</taxon>
        <taxon>Endopterygota</taxon>
        <taxon>Coleoptera</taxon>
        <taxon>Polyphaga</taxon>
        <taxon>Scarabaeiformia</taxon>
        <taxon>Scarabaeidae</taxon>
        <taxon>Melolonthinae</taxon>
        <taxon>Holotrichia</taxon>
    </lineage>
</organism>
<dbReference type="EMBL" id="CM043015">
    <property type="protein sequence ID" value="KAI4470343.1"/>
    <property type="molecule type" value="Genomic_DNA"/>
</dbReference>
<accession>A0ACB9TUB2</accession>
<keyword evidence="1" id="KW-0378">Hydrolase</keyword>
<protein>
    <submittedName>
        <fullName evidence="1">Serine protease family s1c htra-related</fullName>
    </submittedName>
</protein>
<sequence>MSNCVYDISYTTCITGATLSCYECLGPPGRGCADSTLADFVKIPCSQEKFMKKPYAEHMELENAVELSGLCVQALIVQNNATVAERGCAFIPPGMNFCETLSRVVEVKSCSTCTQDYCNKKRLKHYQIN</sequence>
<dbReference type="Proteomes" id="UP001056778">
    <property type="component" value="Chromosome 1"/>
</dbReference>